<dbReference type="InterPro" id="IPR051172">
    <property type="entry name" value="Chlamydia_OmcB"/>
</dbReference>
<proteinExistence type="predicted"/>
<dbReference type="PANTHER" id="PTHR34819">
    <property type="entry name" value="LARGE CYSTEINE-RICH PERIPLASMIC PROTEIN OMCB"/>
    <property type="match status" value="1"/>
</dbReference>
<reference evidence="2 3" key="1">
    <citation type="submission" date="2023-06" db="EMBL/GenBank/DDBJ databases">
        <title>Genomic Analysis of Acinetobacter Strains Recovered from South Australian Aquatic Samples provides Insights into the Circulation of Antibiotic Resistance determinants in the Environment.</title>
        <authorList>
            <person name="Tobin L."/>
            <person name="Jarocki V.M."/>
            <person name="Kenyon J."/>
            <person name="Drigo B."/>
            <person name="Donner E."/>
            <person name="Djordjevic S.P."/>
            <person name="Hamidian M."/>
        </authorList>
    </citation>
    <scope>NUCLEOTIDE SEQUENCE [LARGE SCALE GENOMIC DNA]</scope>
    <source>
        <strain evidence="2 3">SAAc652</strain>
    </source>
</reference>
<dbReference type="InterPro" id="IPR008966">
    <property type="entry name" value="Adhesion_dom_sf"/>
</dbReference>
<feature type="signal peptide" evidence="1">
    <location>
        <begin position="1"/>
        <end position="26"/>
    </location>
</feature>
<dbReference type="PANTHER" id="PTHR34819:SF3">
    <property type="entry name" value="CELL SURFACE PROTEIN"/>
    <property type="match status" value="1"/>
</dbReference>
<dbReference type="RefSeq" id="WP_317081434.1">
    <property type="nucleotide sequence ID" value="NZ_JASVDY010000001.1"/>
</dbReference>
<accession>A0ABU3WBD2</accession>
<name>A0ABU3WBD2_9GAMM</name>
<evidence type="ECO:0000313" key="3">
    <source>
        <dbReference type="Proteomes" id="UP001278188"/>
    </source>
</evidence>
<protein>
    <recommendedName>
        <fullName evidence="4">DUF11 domain-containing protein</fullName>
    </recommendedName>
</protein>
<gene>
    <name evidence="2" type="ORF">QR674_01790</name>
</gene>
<dbReference type="Proteomes" id="UP001278188">
    <property type="component" value="Unassembled WGS sequence"/>
</dbReference>
<feature type="chain" id="PRO_5045843657" description="DUF11 domain-containing protein" evidence="1">
    <location>
        <begin position="27"/>
        <end position="892"/>
    </location>
</feature>
<evidence type="ECO:0000313" key="2">
    <source>
        <dbReference type="EMBL" id="MDV2467716.1"/>
    </source>
</evidence>
<sequence length="892" mass="94633">MKGLKTGKVRLLTALAMLSLSGYSYAFPAPGSYISNIASGDYTDETGNLLVVNSNPVSLEVQKVYALTLVQNQNQLGTIGAQVSFPHVLTNTGNMPDTYKFSLEQKKPDDFNLDGVAVYVDRDQDGLPDDSNDLLTAASTISLKPGESLSVVVVGGIPTDAAEKQKSILDLIATSSTESALTAKVEDTATVVDDAVIALVKAQDKSQGDVADVITYTLTYRNNGTAARPLLITDVLDSSLEYVANSARWNQGTVALTDSVAAEDAANTGIEYQVLPDGITVQAQVTSVAPLTSGTLSFQVKVKHAEKNKIPNTANYEYSDKNSVKYTLNSNTVNYTLSPSLGVVLNRTSTSAANDGDPDQTPDNLETIAELKPGQEVLFKNYVWNTGNVTDVYNLTFSSQNLPSCAKVRLYTKDGKTLLTDTNGDGVVDTGSLAASAVKEIKVGVYASTSCNTETSNIIVDVKATSTTSSDITDPVRNVVTKLVASSSESDLYNSDKSGQGTGGGIGEIDNSGNAWLKKTVVDGKVVFPLVAENRSTQSNNYNLYASFSAIDPQNITVVTAAGFTVKFYEGDATCSTLGKQITNTGTVAGGTAKQYCAEIQVDPSQQNFVKPIWFAIHSPVNQQADAIKDEIVSSVARQLVLTNDQQGQVSVGGSIVYTHILKNTGTEAEGTVNGSVLKFKVTPLKPDDSFIYSLYYDVNKDGKIDTADKFIDENTDLSVLTGGTGLDASAEIQLLLKVQAPSTANEGMVSPAEITVDAGTYLGIKLDILKNTDVTSVSSAVMQLIKQQSKVSCSLVLNQANVSTLTFTTQPLSVKPDECVLYKLEIENKGSSAVSNIQFQDAIPAYTRLEGTPLLVPTGTDSSAGENIHGTIAGLSPGKIANMYFMIRVNP</sequence>
<dbReference type="Gene3D" id="2.60.40.740">
    <property type="match status" value="1"/>
</dbReference>
<dbReference type="InterPro" id="IPR047589">
    <property type="entry name" value="DUF11_rpt"/>
</dbReference>
<dbReference type="EMBL" id="JASVDY010000001">
    <property type="protein sequence ID" value="MDV2467716.1"/>
    <property type="molecule type" value="Genomic_DNA"/>
</dbReference>
<evidence type="ECO:0000256" key="1">
    <source>
        <dbReference type="SAM" id="SignalP"/>
    </source>
</evidence>
<keyword evidence="3" id="KW-1185">Reference proteome</keyword>
<evidence type="ECO:0008006" key="4">
    <source>
        <dbReference type="Google" id="ProtNLM"/>
    </source>
</evidence>
<comment type="caution">
    <text evidence="2">The sequence shown here is derived from an EMBL/GenBank/DDBJ whole genome shotgun (WGS) entry which is preliminary data.</text>
</comment>
<dbReference type="SUPFAM" id="SSF49401">
    <property type="entry name" value="Bacterial adhesins"/>
    <property type="match status" value="1"/>
</dbReference>
<organism evidence="2 3">
    <name type="scientific">Acinetobacter chinensis</name>
    <dbReference type="NCBI Taxonomy" id="2004650"/>
    <lineage>
        <taxon>Bacteria</taxon>
        <taxon>Pseudomonadati</taxon>
        <taxon>Pseudomonadota</taxon>
        <taxon>Gammaproteobacteria</taxon>
        <taxon>Moraxellales</taxon>
        <taxon>Moraxellaceae</taxon>
        <taxon>Acinetobacter</taxon>
    </lineage>
</organism>
<keyword evidence="1" id="KW-0732">Signal</keyword>
<dbReference type="NCBIfam" id="TIGR01451">
    <property type="entry name" value="B_ant_repeat"/>
    <property type="match status" value="2"/>
</dbReference>